<organism evidence="12 13">
    <name type="scientific">Edwardsiella anguillarum ET080813</name>
    <dbReference type="NCBI Taxonomy" id="667120"/>
    <lineage>
        <taxon>Bacteria</taxon>
        <taxon>Pseudomonadati</taxon>
        <taxon>Pseudomonadota</taxon>
        <taxon>Gammaproteobacteria</taxon>
        <taxon>Enterobacterales</taxon>
        <taxon>Hafniaceae</taxon>
        <taxon>Edwardsiella</taxon>
    </lineage>
</organism>
<dbReference type="Gene3D" id="3.30.70.1530">
    <property type="entry name" value="Hypothetical protein rpa1041"/>
    <property type="match status" value="1"/>
</dbReference>
<comment type="subcellular location">
    <subcellularLocation>
        <location evidence="1">Cell outer membrane</location>
        <topology evidence="1">Lipid-anchor</topology>
    </subcellularLocation>
</comment>
<evidence type="ECO:0000313" key="13">
    <source>
        <dbReference type="Proteomes" id="UP000028681"/>
    </source>
</evidence>
<keyword evidence="6" id="KW-0472">Membrane</keyword>
<proteinExistence type="inferred from homology"/>
<dbReference type="GO" id="GO:0009306">
    <property type="term" value="P:protein secretion"/>
    <property type="evidence" value="ECO:0007669"/>
    <property type="project" value="InterPro"/>
</dbReference>
<evidence type="ECO:0000256" key="10">
    <source>
        <dbReference type="RuleBase" id="RU364102"/>
    </source>
</evidence>
<gene>
    <name evidence="12" type="ORF">ETEE_1372</name>
</gene>
<dbReference type="GO" id="GO:0009279">
    <property type="term" value="C:cell outer membrane"/>
    <property type="evidence" value="ECO:0007669"/>
    <property type="project" value="UniProtKB-SubCell"/>
</dbReference>
<feature type="domain" description="Flagellar M-ring N-terminal" evidence="11">
    <location>
        <begin position="20"/>
        <end position="182"/>
    </location>
</feature>
<dbReference type="PANTHER" id="PTHR30046">
    <property type="entry name" value="FLAGELLAR M-RING PROTEIN"/>
    <property type="match status" value="1"/>
</dbReference>
<dbReference type="RefSeq" id="WP_034165262.1">
    <property type="nucleotide sequence ID" value="NZ_CP006664.1"/>
</dbReference>
<accession>A0A076LIJ1</accession>
<dbReference type="PRINTS" id="PR01338">
    <property type="entry name" value="TYPE3OMKPROT"/>
</dbReference>
<keyword evidence="3" id="KW-0813">Transport</keyword>
<evidence type="ECO:0000256" key="3">
    <source>
        <dbReference type="ARBA" id="ARBA00022448"/>
    </source>
</evidence>
<evidence type="ECO:0000256" key="5">
    <source>
        <dbReference type="ARBA" id="ARBA00022927"/>
    </source>
</evidence>
<dbReference type="InterPro" id="IPR006182">
    <property type="entry name" value="FliF_N_dom"/>
</dbReference>
<evidence type="ECO:0000259" key="11">
    <source>
        <dbReference type="Pfam" id="PF01514"/>
    </source>
</evidence>
<keyword evidence="4 10" id="KW-0732">Signal</keyword>
<dbReference type="PROSITE" id="PS51257">
    <property type="entry name" value="PROKAR_LIPOPROTEIN"/>
    <property type="match status" value="1"/>
</dbReference>
<evidence type="ECO:0000313" key="12">
    <source>
        <dbReference type="EMBL" id="AIJ07826.1"/>
    </source>
</evidence>
<evidence type="ECO:0000256" key="2">
    <source>
        <dbReference type="ARBA" id="ARBA00009509"/>
    </source>
</evidence>
<dbReference type="InterPro" id="IPR043427">
    <property type="entry name" value="YscJ/FliF"/>
</dbReference>
<keyword evidence="9 10" id="KW-0449">Lipoprotein</keyword>
<evidence type="ECO:0000256" key="6">
    <source>
        <dbReference type="ARBA" id="ARBA00023136"/>
    </source>
</evidence>
<evidence type="ECO:0000256" key="8">
    <source>
        <dbReference type="ARBA" id="ARBA00023237"/>
    </source>
</evidence>
<dbReference type="Gene3D" id="3.30.300.30">
    <property type="match status" value="1"/>
</dbReference>
<dbReference type="Proteomes" id="UP000028681">
    <property type="component" value="Chromosome"/>
</dbReference>
<comment type="similarity">
    <text evidence="2 10">Belongs to the YscJ lipoprotein family.</text>
</comment>
<dbReference type="AlphaFoldDB" id="A0A076LIJ1"/>
<protein>
    <recommendedName>
        <fullName evidence="10">Lipoprotein</fullName>
    </recommendedName>
</protein>
<name>A0A076LIJ1_9GAMM</name>
<evidence type="ECO:0000256" key="7">
    <source>
        <dbReference type="ARBA" id="ARBA00023139"/>
    </source>
</evidence>
<keyword evidence="7 10" id="KW-0564">Palmitate</keyword>
<keyword evidence="5" id="KW-0653">Protein transport</keyword>
<dbReference type="Pfam" id="PF01514">
    <property type="entry name" value="YscJ_FliF"/>
    <property type="match status" value="1"/>
</dbReference>
<evidence type="ECO:0000256" key="9">
    <source>
        <dbReference type="ARBA" id="ARBA00023288"/>
    </source>
</evidence>
<reference evidence="12 13" key="1">
    <citation type="journal article" date="2012" name="PLoS ONE">
        <title>Edwardsiella comparative phylogenomics reveal the new intra/inter-species taxonomic relationships, virulence evolution and niche adaptation mechanisms.</title>
        <authorList>
            <person name="Yang M."/>
            <person name="Lv Y."/>
            <person name="Xiao J."/>
            <person name="Wu H."/>
            <person name="Zheng H."/>
            <person name="Liu Q."/>
            <person name="Zhang Y."/>
            <person name="Wang Q."/>
        </authorList>
    </citation>
    <scope>NUCLEOTIDE SEQUENCE [LARGE SCALE GENOMIC DNA]</scope>
    <source>
        <strain evidence="13">080813</strain>
    </source>
</reference>
<dbReference type="InterPro" id="IPR003282">
    <property type="entry name" value="T3SS_SctJ"/>
</dbReference>
<dbReference type="InterPro" id="IPR045851">
    <property type="entry name" value="AMP-bd_C_sf"/>
</dbReference>
<sequence length="187" mass="20391">MKTKKIILMISIFLITGCKEILYSELSEAEANQMQALLLTNNIDVDKTIEKSKAISLSVDKKDFVKSIKILNDNGFPKKKLVSIETIFPASQLISSPMQESAKLNFIKEQSIEKFLNKIPGVVDSSVTLNALKTDGSSGVSTASVLIITAPQANLEPSINQIKGLVKNSVDELSIENITVVIKKLAI</sequence>
<keyword evidence="8 10" id="KW-0998">Cell outer membrane</keyword>
<dbReference type="KEGG" id="ete:ETEE_1372"/>
<dbReference type="NCBIfam" id="TIGR02544">
    <property type="entry name" value="III_secr_YscJ"/>
    <property type="match status" value="1"/>
</dbReference>
<evidence type="ECO:0000256" key="4">
    <source>
        <dbReference type="ARBA" id="ARBA00022729"/>
    </source>
</evidence>
<evidence type="ECO:0000256" key="1">
    <source>
        <dbReference type="ARBA" id="ARBA00004459"/>
    </source>
</evidence>
<dbReference type="HOGENOM" id="CLU_073268_1_1_6"/>
<dbReference type="EMBL" id="CP006664">
    <property type="protein sequence ID" value="AIJ07826.1"/>
    <property type="molecule type" value="Genomic_DNA"/>
</dbReference>
<dbReference type="PANTHER" id="PTHR30046:SF3">
    <property type="entry name" value="SECRETION SYSTEM APPARATUS LIPOPROTEIN SSAJ"/>
    <property type="match status" value="1"/>
</dbReference>
<dbReference type="GeneID" id="33939001"/>